<comment type="caution">
    <text evidence="1">The sequence shown here is derived from an EMBL/GenBank/DDBJ whole genome shotgun (WGS) entry which is preliminary data.</text>
</comment>
<sequence length="35" mass="3958">IVDGFFEPILEAIPLMAIQHRLRRAVDEKLGLAKP</sequence>
<reference evidence="1" key="1">
    <citation type="journal article" date="2014" name="Front. Microbiol.">
        <title>High frequency of phylogenetically diverse reductive dehalogenase-homologous genes in deep subseafloor sedimentary metagenomes.</title>
        <authorList>
            <person name="Kawai M."/>
            <person name="Futagami T."/>
            <person name="Toyoda A."/>
            <person name="Takaki Y."/>
            <person name="Nishi S."/>
            <person name="Hori S."/>
            <person name="Arai W."/>
            <person name="Tsubouchi T."/>
            <person name="Morono Y."/>
            <person name="Uchiyama I."/>
            <person name="Ito T."/>
            <person name="Fujiyama A."/>
            <person name="Inagaki F."/>
            <person name="Takami H."/>
        </authorList>
    </citation>
    <scope>NUCLEOTIDE SEQUENCE</scope>
    <source>
        <strain evidence="1">Expedition CK06-06</strain>
    </source>
</reference>
<dbReference type="AlphaFoldDB" id="X0UDR1"/>
<feature type="non-terminal residue" evidence="1">
    <location>
        <position position="1"/>
    </location>
</feature>
<accession>X0UDR1</accession>
<proteinExistence type="predicted"/>
<name>X0UDR1_9ZZZZ</name>
<gene>
    <name evidence="1" type="ORF">S01H1_30821</name>
</gene>
<organism evidence="1">
    <name type="scientific">marine sediment metagenome</name>
    <dbReference type="NCBI Taxonomy" id="412755"/>
    <lineage>
        <taxon>unclassified sequences</taxon>
        <taxon>metagenomes</taxon>
        <taxon>ecological metagenomes</taxon>
    </lineage>
</organism>
<dbReference type="EMBL" id="BARS01018988">
    <property type="protein sequence ID" value="GAF86615.1"/>
    <property type="molecule type" value="Genomic_DNA"/>
</dbReference>
<protein>
    <submittedName>
        <fullName evidence="1">Uncharacterized protein</fullName>
    </submittedName>
</protein>
<evidence type="ECO:0000313" key="1">
    <source>
        <dbReference type="EMBL" id="GAF86615.1"/>
    </source>
</evidence>